<dbReference type="PANTHER" id="PTHR47958">
    <property type="entry name" value="ATP-DEPENDENT RNA HELICASE DBP3"/>
    <property type="match status" value="1"/>
</dbReference>
<evidence type="ECO:0000256" key="1">
    <source>
        <dbReference type="ARBA" id="ARBA00012552"/>
    </source>
</evidence>
<dbReference type="Pfam" id="PF00270">
    <property type="entry name" value="DEAD"/>
    <property type="match status" value="1"/>
</dbReference>
<evidence type="ECO:0000256" key="3">
    <source>
        <dbReference type="ARBA" id="ARBA00022801"/>
    </source>
</evidence>
<keyword evidence="5 6" id="KW-0067">ATP-binding</keyword>
<name>A0A2G4TAI2_RHIZD</name>
<dbReference type="CDD" id="cd18787">
    <property type="entry name" value="SF2_C_DEAD"/>
    <property type="match status" value="1"/>
</dbReference>
<keyword evidence="2 6" id="KW-0547">Nucleotide-binding</keyword>
<evidence type="ECO:0000259" key="7">
    <source>
        <dbReference type="PROSITE" id="PS51192"/>
    </source>
</evidence>
<evidence type="ECO:0000313" key="9">
    <source>
        <dbReference type="EMBL" id="PHZ18019.1"/>
    </source>
</evidence>
<dbReference type="InterPro" id="IPR011545">
    <property type="entry name" value="DEAD/DEAH_box_helicase_dom"/>
</dbReference>
<evidence type="ECO:0000256" key="5">
    <source>
        <dbReference type="ARBA" id="ARBA00022840"/>
    </source>
</evidence>
<gene>
    <name evidence="9" type="ORF">RHIMIDRAFT_196036</name>
</gene>
<dbReference type="GO" id="GO:0003724">
    <property type="term" value="F:RNA helicase activity"/>
    <property type="evidence" value="ECO:0007669"/>
    <property type="project" value="UniProtKB-EC"/>
</dbReference>
<dbReference type="GeneID" id="35437079"/>
<evidence type="ECO:0000256" key="6">
    <source>
        <dbReference type="RuleBase" id="RU000492"/>
    </source>
</evidence>
<dbReference type="Pfam" id="PF00271">
    <property type="entry name" value="Helicase_C"/>
    <property type="match status" value="1"/>
</dbReference>
<dbReference type="PROSITE" id="PS00039">
    <property type="entry name" value="DEAD_ATP_HELICASE"/>
    <property type="match status" value="1"/>
</dbReference>
<comment type="similarity">
    <text evidence="6">Belongs to the DEAD box helicase family.</text>
</comment>
<dbReference type="GO" id="GO:0016787">
    <property type="term" value="F:hydrolase activity"/>
    <property type="evidence" value="ECO:0007669"/>
    <property type="project" value="UniProtKB-KW"/>
</dbReference>
<dbReference type="InterPro" id="IPR027417">
    <property type="entry name" value="P-loop_NTPase"/>
</dbReference>
<feature type="non-terminal residue" evidence="9">
    <location>
        <position position="1"/>
    </location>
</feature>
<dbReference type="InterPro" id="IPR000629">
    <property type="entry name" value="RNA-helicase_DEAD-box_CS"/>
</dbReference>
<dbReference type="Gene3D" id="3.40.50.300">
    <property type="entry name" value="P-loop containing nucleotide triphosphate hydrolases"/>
    <property type="match status" value="2"/>
</dbReference>
<proteinExistence type="inferred from homology"/>
<evidence type="ECO:0000313" key="10">
    <source>
        <dbReference type="Proteomes" id="UP000242254"/>
    </source>
</evidence>
<protein>
    <recommendedName>
        <fullName evidence="1">RNA helicase</fullName>
        <ecNumber evidence="1">3.6.4.13</ecNumber>
    </recommendedName>
</protein>
<dbReference type="Proteomes" id="UP000242254">
    <property type="component" value="Unassembled WGS sequence"/>
</dbReference>
<dbReference type="GO" id="GO:0005524">
    <property type="term" value="F:ATP binding"/>
    <property type="evidence" value="ECO:0007669"/>
    <property type="project" value="UniProtKB-KW"/>
</dbReference>
<evidence type="ECO:0000256" key="4">
    <source>
        <dbReference type="ARBA" id="ARBA00022806"/>
    </source>
</evidence>
<evidence type="ECO:0000256" key="2">
    <source>
        <dbReference type="ARBA" id="ARBA00022741"/>
    </source>
</evidence>
<keyword evidence="3 6" id="KW-0378">Hydrolase</keyword>
<dbReference type="STRING" id="1340429.A0A2G4TAI2"/>
<organism evidence="9 10">
    <name type="scientific">Rhizopus microsporus ATCC 52813</name>
    <dbReference type="NCBI Taxonomy" id="1340429"/>
    <lineage>
        <taxon>Eukaryota</taxon>
        <taxon>Fungi</taxon>
        <taxon>Fungi incertae sedis</taxon>
        <taxon>Mucoromycota</taxon>
        <taxon>Mucoromycotina</taxon>
        <taxon>Mucoromycetes</taxon>
        <taxon>Mucorales</taxon>
        <taxon>Mucorineae</taxon>
        <taxon>Rhizopodaceae</taxon>
        <taxon>Rhizopus</taxon>
    </lineage>
</organism>
<keyword evidence="10" id="KW-1185">Reference proteome</keyword>
<reference evidence="9 10" key="1">
    <citation type="journal article" date="2016" name="Proc. Natl. Acad. Sci. U.S.A.">
        <title>Lipid metabolic changes in an early divergent fungus govern the establishment of a mutualistic symbiosis with endobacteria.</title>
        <authorList>
            <person name="Lastovetsky O.A."/>
            <person name="Gaspar M.L."/>
            <person name="Mondo S.J."/>
            <person name="LaButti K.M."/>
            <person name="Sandor L."/>
            <person name="Grigoriev I.V."/>
            <person name="Henry S.A."/>
            <person name="Pawlowska T.E."/>
        </authorList>
    </citation>
    <scope>NUCLEOTIDE SEQUENCE [LARGE SCALE GENOMIC DNA]</scope>
    <source>
        <strain evidence="9 10">ATCC 52813</strain>
    </source>
</reference>
<dbReference type="GO" id="GO:0003676">
    <property type="term" value="F:nucleic acid binding"/>
    <property type="evidence" value="ECO:0007669"/>
    <property type="project" value="InterPro"/>
</dbReference>
<dbReference type="SMART" id="SM00487">
    <property type="entry name" value="DEXDc"/>
    <property type="match status" value="1"/>
</dbReference>
<dbReference type="InterPro" id="IPR014001">
    <property type="entry name" value="Helicase_ATP-bd"/>
</dbReference>
<dbReference type="SUPFAM" id="SSF52540">
    <property type="entry name" value="P-loop containing nucleoside triphosphate hydrolases"/>
    <property type="match status" value="1"/>
</dbReference>
<accession>A0A2G4TAI2</accession>
<feature type="domain" description="Helicase C-terminal" evidence="8">
    <location>
        <begin position="308"/>
        <end position="452"/>
    </location>
</feature>
<evidence type="ECO:0000259" key="8">
    <source>
        <dbReference type="PROSITE" id="PS51194"/>
    </source>
</evidence>
<keyword evidence="4 6" id="KW-0347">Helicase</keyword>
<dbReference type="InterPro" id="IPR001650">
    <property type="entry name" value="Helicase_C-like"/>
</dbReference>
<dbReference type="AlphaFoldDB" id="A0A2G4TAI2"/>
<sequence>WASSRRWFEWKDEYEQQVFVPRDEVLGMELFGVENHVHAGINFAKYETIPVRVIGENPTSSFENVRSLGDANLHPCMKENIRLARYAVPTPRHSISIVTAGCDLMACAQTGSGKTAASLIPTCSALFYQAKSLIARPNPSNNHRFAARPPVLVMAPTREPCSQIFDESRRFCYRSMLRPCCIYGGAGVNGQLNHLMRGCDVLIAILGRLLEFVDRSKIDLSNVRYLVLDEADRMLDMGFERDMRTIIESKGINRCTLLYSATFPRAIRMLARDFLKQDYLLLKVGHKNRLITKFYKGSLGRSAREATKLKELLTSTPPCRTLIFVETKRKADTLDQYLYQNRFPYTSIHGDRNQSERGDALLACKSGNCLILIATFVASRGIDIKNVMHVINYDMTPNIDEYIHRIGLTARVGNADLATSFFNGASTAVAKNLTKVLVECGQELPNFLQPYRTNDLQSVDDN</sequence>
<feature type="domain" description="Helicase ATP-binding" evidence="7">
    <location>
        <begin position="95"/>
        <end position="281"/>
    </location>
</feature>
<dbReference type="SMART" id="SM00490">
    <property type="entry name" value="HELICc"/>
    <property type="match status" value="1"/>
</dbReference>
<dbReference type="PROSITE" id="PS51192">
    <property type="entry name" value="HELICASE_ATP_BIND_1"/>
    <property type="match status" value="1"/>
</dbReference>
<dbReference type="EC" id="3.6.4.13" evidence="1"/>
<dbReference type="PROSITE" id="PS51194">
    <property type="entry name" value="HELICASE_CTER"/>
    <property type="match status" value="1"/>
</dbReference>
<dbReference type="EMBL" id="KZ303842">
    <property type="protein sequence ID" value="PHZ18019.1"/>
    <property type="molecule type" value="Genomic_DNA"/>
</dbReference>
<dbReference type="RefSeq" id="XP_023471727.1">
    <property type="nucleotide sequence ID" value="XM_023606089.1"/>
</dbReference>